<accession>A0A061RC05</accession>
<evidence type="ECO:0000313" key="1">
    <source>
        <dbReference type="EMBL" id="JAC68314.1"/>
    </source>
</evidence>
<protein>
    <submittedName>
        <fullName evidence="1">Uncharacterized protein</fullName>
    </submittedName>
</protein>
<sequence length="90" mass="10250">MDGSEAIVLLPKDDRAKAWRSLLKGDQEKGHFEMLKEMVAAEDEVQAYDDIPPESKRLIEEIRERQAMISEGLIDLENGFDDFRIAVGDD</sequence>
<reference evidence="1" key="1">
    <citation type="submission" date="2014-05" db="EMBL/GenBank/DDBJ databases">
        <title>The transcriptome of the halophilic microalga Tetraselmis sp. GSL018 isolated from the Great Salt Lake, Utah.</title>
        <authorList>
            <person name="Jinkerson R.E."/>
            <person name="D'Adamo S."/>
            <person name="Posewitz M.C."/>
        </authorList>
    </citation>
    <scope>NUCLEOTIDE SEQUENCE</scope>
    <source>
        <strain evidence="1">GSL018</strain>
    </source>
</reference>
<dbReference type="AlphaFoldDB" id="A0A061RC05"/>
<proteinExistence type="predicted"/>
<organism evidence="1">
    <name type="scientific">Tetraselmis sp. GSL018</name>
    <dbReference type="NCBI Taxonomy" id="582737"/>
    <lineage>
        <taxon>Eukaryota</taxon>
        <taxon>Viridiplantae</taxon>
        <taxon>Chlorophyta</taxon>
        <taxon>core chlorophytes</taxon>
        <taxon>Chlorodendrophyceae</taxon>
        <taxon>Chlorodendrales</taxon>
        <taxon>Chlorodendraceae</taxon>
        <taxon>Tetraselmis</taxon>
    </lineage>
</organism>
<dbReference type="EMBL" id="GBEZ01018087">
    <property type="protein sequence ID" value="JAC68314.1"/>
    <property type="molecule type" value="Transcribed_RNA"/>
</dbReference>
<gene>
    <name evidence="1" type="ORF">TSPGSL018_9033</name>
</gene>
<name>A0A061RC05_9CHLO</name>